<comment type="caution">
    <text evidence="7">The sequence shown here is derived from an EMBL/GenBank/DDBJ whole genome shotgun (WGS) entry which is preliminary data.</text>
</comment>
<comment type="similarity">
    <text evidence="1">Belongs to the ABC transporter superfamily.</text>
</comment>
<dbReference type="Gene3D" id="3.40.50.300">
    <property type="entry name" value="P-loop containing nucleotide triphosphate hydrolases"/>
    <property type="match status" value="1"/>
</dbReference>
<evidence type="ECO:0000259" key="6">
    <source>
        <dbReference type="PROSITE" id="PS50893"/>
    </source>
</evidence>
<sequence>MTASAIDTPLAEASGLVLAYGNHVAMTPSDFTIPAHGVTAIIGPNGSGKSTLLNSLAGVLQPRSGSLKVLGKPASEAYRQVAYVMQSMALPEGTPITVKEVVAMGRYPTRGWFRPLTKSDRRRIAWAMDLLDVADLARRHLGELSGGQRQRVYVAQGLAQDHVAVLLDEPLTGLDLVSAKTIDDIIHSERERGHSVVLTTHDLDEARAADHVILMNGHVLASGPPEQVLSRRNLELAYGLGSLHDSDLVFIDDPEHGDGPAVDALNPPNPSRHNHRHHH</sequence>
<dbReference type="Proteomes" id="UP000291933">
    <property type="component" value="Unassembled WGS sequence"/>
</dbReference>
<dbReference type="InterPro" id="IPR003439">
    <property type="entry name" value="ABC_transporter-like_ATP-bd"/>
</dbReference>
<dbReference type="SMART" id="SM00382">
    <property type="entry name" value="AAA"/>
    <property type="match status" value="1"/>
</dbReference>
<feature type="region of interest" description="Disordered" evidence="5">
    <location>
        <begin position="251"/>
        <end position="279"/>
    </location>
</feature>
<dbReference type="PANTHER" id="PTHR42734">
    <property type="entry name" value="METAL TRANSPORT SYSTEM ATP-BINDING PROTEIN TM_0124-RELATED"/>
    <property type="match status" value="1"/>
</dbReference>
<evidence type="ECO:0000256" key="5">
    <source>
        <dbReference type="SAM" id="MobiDB-lite"/>
    </source>
</evidence>
<keyword evidence="4 7" id="KW-0067">ATP-binding</keyword>
<evidence type="ECO:0000313" key="8">
    <source>
        <dbReference type="Proteomes" id="UP000291933"/>
    </source>
</evidence>
<organism evidence="7 8">
    <name type="scientific">Propioniciclava tarda</name>
    <dbReference type="NCBI Taxonomy" id="433330"/>
    <lineage>
        <taxon>Bacteria</taxon>
        <taxon>Bacillati</taxon>
        <taxon>Actinomycetota</taxon>
        <taxon>Actinomycetes</taxon>
        <taxon>Propionibacteriales</taxon>
        <taxon>Propionibacteriaceae</taxon>
        <taxon>Propioniciclava</taxon>
    </lineage>
</organism>
<evidence type="ECO:0000313" key="7">
    <source>
        <dbReference type="EMBL" id="TBT94408.1"/>
    </source>
</evidence>
<dbReference type="GO" id="GO:0016887">
    <property type="term" value="F:ATP hydrolysis activity"/>
    <property type="evidence" value="ECO:0007669"/>
    <property type="project" value="InterPro"/>
</dbReference>
<feature type="domain" description="ABC transporter" evidence="6">
    <location>
        <begin position="11"/>
        <end position="241"/>
    </location>
</feature>
<dbReference type="EMBL" id="SDMR01000013">
    <property type="protein sequence ID" value="TBT94408.1"/>
    <property type="molecule type" value="Genomic_DNA"/>
</dbReference>
<protein>
    <submittedName>
        <fullName evidence="7">Metal ABC transporter ATP-binding protein</fullName>
    </submittedName>
</protein>
<dbReference type="GO" id="GO:0005524">
    <property type="term" value="F:ATP binding"/>
    <property type="evidence" value="ECO:0007669"/>
    <property type="project" value="UniProtKB-KW"/>
</dbReference>
<dbReference type="InterPro" id="IPR027417">
    <property type="entry name" value="P-loop_NTPase"/>
</dbReference>
<evidence type="ECO:0000256" key="1">
    <source>
        <dbReference type="ARBA" id="ARBA00005417"/>
    </source>
</evidence>
<keyword evidence="2" id="KW-0813">Transport</keyword>
<dbReference type="OrthoDB" id="5296765at2"/>
<keyword evidence="3" id="KW-0547">Nucleotide-binding</keyword>
<evidence type="ECO:0000256" key="3">
    <source>
        <dbReference type="ARBA" id="ARBA00022741"/>
    </source>
</evidence>
<dbReference type="AlphaFoldDB" id="A0A4Q9KJ53"/>
<keyword evidence="8" id="KW-1185">Reference proteome</keyword>
<dbReference type="PROSITE" id="PS50893">
    <property type="entry name" value="ABC_TRANSPORTER_2"/>
    <property type="match status" value="1"/>
</dbReference>
<dbReference type="CDD" id="cd03235">
    <property type="entry name" value="ABC_Metallic_Cations"/>
    <property type="match status" value="1"/>
</dbReference>
<dbReference type="Pfam" id="PF00005">
    <property type="entry name" value="ABC_tran"/>
    <property type="match status" value="1"/>
</dbReference>
<dbReference type="InterPro" id="IPR003593">
    <property type="entry name" value="AAA+_ATPase"/>
</dbReference>
<accession>A0A4Q9KJ53</accession>
<dbReference type="SUPFAM" id="SSF52540">
    <property type="entry name" value="P-loop containing nucleoside triphosphate hydrolases"/>
    <property type="match status" value="1"/>
</dbReference>
<reference evidence="7 8" key="1">
    <citation type="submission" date="2019-01" db="EMBL/GenBank/DDBJ databases">
        <title>Lactibacter flavus gen. nov., sp. nov., a novel bacterium of the family Propionibacteriaceae isolated from raw milk and dairy products.</title>
        <authorList>
            <person name="Huptas C."/>
            <person name="Wenning M."/>
            <person name="Breitenwieser F."/>
            <person name="Doll E."/>
            <person name="Von Neubeck M."/>
            <person name="Busse H.-J."/>
            <person name="Scherer S."/>
        </authorList>
    </citation>
    <scope>NUCLEOTIDE SEQUENCE [LARGE SCALE GENOMIC DNA]</scope>
    <source>
        <strain evidence="8">DSM 22130 / JCM 15804 / WR061</strain>
    </source>
</reference>
<evidence type="ECO:0000256" key="2">
    <source>
        <dbReference type="ARBA" id="ARBA00022448"/>
    </source>
</evidence>
<evidence type="ECO:0000256" key="4">
    <source>
        <dbReference type="ARBA" id="ARBA00022840"/>
    </source>
</evidence>
<dbReference type="RefSeq" id="WP_131172488.1">
    <property type="nucleotide sequence ID" value="NZ_FXTL01000013.1"/>
</dbReference>
<proteinExistence type="inferred from homology"/>
<dbReference type="InterPro" id="IPR050153">
    <property type="entry name" value="Metal_Ion_Import_ABC"/>
</dbReference>
<gene>
    <name evidence="7" type="ORF">ET996_10340</name>
</gene>
<dbReference type="PANTHER" id="PTHR42734:SF5">
    <property type="entry name" value="IRON TRANSPORT SYSTEM ATP-BINDING PROTEIN HI_0361-RELATED"/>
    <property type="match status" value="1"/>
</dbReference>
<name>A0A4Q9KJ53_PROTD</name>